<dbReference type="GO" id="GO:0008270">
    <property type="term" value="F:zinc ion binding"/>
    <property type="evidence" value="ECO:0007669"/>
    <property type="project" value="UniProtKB-KW"/>
</dbReference>
<evidence type="ECO:0000313" key="10">
    <source>
        <dbReference type="Proteomes" id="UP000297245"/>
    </source>
</evidence>
<evidence type="ECO:0000256" key="5">
    <source>
        <dbReference type="ARBA" id="ARBA00022833"/>
    </source>
</evidence>
<keyword evidence="2" id="KW-0479">Metal-binding</keyword>
<dbReference type="PANTHER" id="PTHR24394">
    <property type="entry name" value="ZINC FINGER PROTEIN"/>
    <property type="match status" value="1"/>
</dbReference>
<dbReference type="GO" id="GO:0005634">
    <property type="term" value="C:nucleus"/>
    <property type="evidence" value="ECO:0007669"/>
    <property type="project" value="UniProtKB-SubCell"/>
</dbReference>
<evidence type="ECO:0000313" key="9">
    <source>
        <dbReference type="EMBL" id="THU75332.1"/>
    </source>
</evidence>
<reference evidence="9 10" key="1">
    <citation type="journal article" date="2019" name="Nat. Ecol. Evol.">
        <title>Megaphylogeny resolves global patterns of mushroom evolution.</title>
        <authorList>
            <person name="Varga T."/>
            <person name="Krizsan K."/>
            <person name="Foldi C."/>
            <person name="Dima B."/>
            <person name="Sanchez-Garcia M."/>
            <person name="Sanchez-Ramirez S."/>
            <person name="Szollosi G.J."/>
            <person name="Szarkandi J.G."/>
            <person name="Papp V."/>
            <person name="Albert L."/>
            <person name="Andreopoulos W."/>
            <person name="Angelini C."/>
            <person name="Antonin V."/>
            <person name="Barry K.W."/>
            <person name="Bougher N.L."/>
            <person name="Buchanan P."/>
            <person name="Buyck B."/>
            <person name="Bense V."/>
            <person name="Catcheside P."/>
            <person name="Chovatia M."/>
            <person name="Cooper J."/>
            <person name="Damon W."/>
            <person name="Desjardin D."/>
            <person name="Finy P."/>
            <person name="Geml J."/>
            <person name="Haridas S."/>
            <person name="Hughes K."/>
            <person name="Justo A."/>
            <person name="Karasinski D."/>
            <person name="Kautmanova I."/>
            <person name="Kiss B."/>
            <person name="Kocsube S."/>
            <person name="Kotiranta H."/>
            <person name="LaButti K.M."/>
            <person name="Lechner B.E."/>
            <person name="Liimatainen K."/>
            <person name="Lipzen A."/>
            <person name="Lukacs Z."/>
            <person name="Mihaltcheva S."/>
            <person name="Morgado L.N."/>
            <person name="Niskanen T."/>
            <person name="Noordeloos M.E."/>
            <person name="Ohm R.A."/>
            <person name="Ortiz-Santana B."/>
            <person name="Ovrebo C."/>
            <person name="Racz N."/>
            <person name="Riley R."/>
            <person name="Savchenko A."/>
            <person name="Shiryaev A."/>
            <person name="Soop K."/>
            <person name="Spirin V."/>
            <person name="Szebenyi C."/>
            <person name="Tomsovsky M."/>
            <person name="Tulloss R.E."/>
            <person name="Uehling J."/>
            <person name="Grigoriev I.V."/>
            <person name="Vagvolgyi C."/>
            <person name="Papp T."/>
            <person name="Martin F.M."/>
            <person name="Miettinen O."/>
            <person name="Hibbett D.S."/>
            <person name="Nagy L.G."/>
        </authorList>
    </citation>
    <scope>NUCLEOTIDE SEQUENCE [LARGE SCALE GENOMIC DNA]</scope>
    <source>
        <strain evidence="9 10">CBS 962.96</strain>
    </source>
</reference>
<dbReference type="SUPFAM" id="SSF57667">
    <property type="entry name" value="beta-beta-alpha zinc fingers"/>
    <property type="match status" value="1"/>
</dbReference>
<feature type="domain" description="C2H2-type" evidence="8">
    <location>
        <begin position="92"/>
        <end position="119"/>
    </location>
</feature>
<keyword evidence="10" id="KW-1185">Reference proteome</keyword>
<dbReference type="PANTHER" id="PTHR24394:SF29">
    <property type="entry name" value="MYONEURIN"/>
    <property type="match status" value="1"/>
</dbReference>
<gene>
    <name evidence="9" type="ORF">K435DRAFT_707342</name>
</gene>
<dbReference type="GO" id="GO:0000981">
    <property type="term" value="F:DNA-binding transcription factor activity, RNA polymerase II-specific"/>
    <property type="evidence" value="ECO:0007669"/>
    <property type="project" value="TreeGrafter"/>
</dbReference>
<evidence type="ECO:0000256" key="7">
    <source>
        <dbReference type="PROSITE-ProRule" id="PRU00042"/>
    </source>
</evidence>
<organism evidence="9 10">
    <name type="scientific">Dendrothele bispora (strain CBS 962.96)</name>
    <dbReference type="NCBI Taxonomy" id="1314807"/>
    <lineage>
        <taxon>Eukaryota</taxon>
        <taxon>Fungi</taxon>
        <taxon>Dikarya</taxon>
        <taxon>Basidiomycota</taxon>
        <taxon>Agaricomycotina</taxon>
        <taxon>Agaricomycetes</taxon>
        <taxon>Agaricomycetidae</taxon>
        <taxon>Agaricales</taxon>
        <taxon>Agaricales incertae sedis</taxon>
        <taxon>Dendrothele</taxon>
    </lineage>
</organism>
<feature type="domain" description="C2H2-type" evidence="8">
    <location>
        <begin position="64"/>
        <end position="91"/>
    </location>
</feature>
<evidence type="ECO:0000256" key="2">
    <source>
        <dbReference type="ARBA" id="ARBA00022723"/>
    </source>
</evidence>
<evidence type="ECO:0000259" key="8">
    <source>
        <dbReference type="PROSITE" id="PS50157"/>
    </source>
</evidence>
<keyword evidence="3" id="KW-0677">Repeat</keyword>
<keyword evidence="4 7" id="KW-0863">Zinc-finger</keyword>
<accession>A0A4S8KIQ3</accession>
<keyword evidence="6" id="KW-0539">Nucleus</keyword>
<dbReference type="OrthoDB" id="3437960at2759"/>
<keyword evidence="5" id="KW-0862">Zinc</keyword>
<dbReference type="PROSITE" id="PS50157">
    <property type="entry name" value="ZINC_FINGER_C2H2_2"/>
    <property type="match status" value="2"/>
</dbReference>
<dbReference type="SMART" id="SM00355">
    <property type="entry name" value="ZnF_C2H2"/>
    <property type="match status" value="2"/>
</dbReference>
<dbReference type="PROSITE" id="PS00028">
    <property type="entry name" value="ZINC_FINGER_C2H2_1"/>
    <property type="match status" value="2"/>
</dbReference>
<dbReference type="Pfam" id="PF00096">
    <property type="entry name" value="zf-C2H2"/>
    <property type="match status" value="1"/>
</dbReference>
<protein>
    <recommendedName>
        <fullName evidence="8">C2H2-type domain-containing protein</fullName>
    </recommendedName>
</protein>
<evidence type="ECO:0000256" key="4">
    <source>
        <dbReference type="ARBA" id="ARBA00022771"/>
    </source>
</evidence>
<name>A0A4S8KIQ3_DENBC</name>
<sequence length="155" mass="18008">MFEYILRKFLSYPQPSSSVHIESSQAHDSNIDSAVQAQGLRLGIASKQVLLHTHSLRRNRPRSFSCPVCPQDFTASHNLKYHLYAHLKIKPYLCERCFHSFSTPHTLKRHYKRHGENMTGNSRLDPSCLDWVDNLSALIDKVNERYCILRRSRIA</sequence>
<dbReference type="Proteomes" id="UP000297245">
    <property type="component" value="Unassembled WGS sequence"/>
</dbReference>
<dbReference type="Gene3D" id="3.30.160.60">
    <property type="entry name" value="Classic Zinc Finger"/>
    <property type="match status" value="2"/>
</dbReference>
<dbReference type="InterPro" id="IPR036236">
    <property type="entry name" value="Znf_C2H2_sf"/>
</dbReference>
<dbReference type="InterPro" id="IPR013087">
    <property type="entry name" value="Znf_C2H2_type"/>
</dbReference>
<evidence type="ECO:0000256" key="6">
    <source>
        <dbReference type="ARBA" id="ARBA00023242"/>
    </source>
</evidence>
<proteinExistence type="predicted"/>
<evidence type="ECO:0000256" key="3">
    <source>
        <dbReference type="ARBA" id="ARBA00022737"/>
    </source>
</evidence>
<dbReference type="AlphaFoldDB" id="A0A4S8KIQ3"/>
<dbReference type="EMBL" id="ML182346">
    <property type="protein sequence ID" value="THU75332.1"/>
    <property type="molecule type" value="Genomic_DNA"/>
</dbReference>
<comment type="subcellular location">
    <subcellularLocation>
        <location evidence="1">Nucleus</location>
    </subcellularLocation>
</comment>
<evidence type="ECO:0000256" key="1">
    <source>
        <dbReference type="ARBA" id="ARBA00004123"/>
    </source>
</evidence>